<dbReference type="RefSeq" id="WP_303686502.1">
    <property type="nucleotide sequence ID" value="NZ_CAJXYO010000028.1"/>
</dbReference>
<dbReference type="EMBL" id="MAAX01000098">
    <property type="protein sequence ID" value="OUS16021.1"/>
    <property type="molecule type" value="Genomic_DNA"/>
</dbReference>
<evidence type="ECO:0000313" key="4">
    <source>
        <dbReference type="Proteomes" id="UP000196102"/>
    </source>
</evidence>
<dbReference type="SUPFAM" id="SSF51735">
    <property type="entry name" value="NAD(P)-binding Rossmann-fold domains"/>
    <property type="match status" value="1"/>
</dbReference>
<proteinExistence type="predicted"/>
<protein>
    <recommendedName>
        <fullName evidence="5">DUF2520 domain-containing protein</fullName>
    </recommendedName>
</protein>
<evidence type="ECO:0000313" key="3">
    <source>
        <dbReference type="EMBL" id="OUS16021.1"/>
    </source>
</evidence>
<reference evidence="4" key="1">
    <citation type="journal article" date="2017" name="Proc. Natl. Acad. Sci. U.S.A.">
        <title>Simulation of Deepwater Horizon oil plume reveals substrate specialization within a complex community of hydrocarbon-degraders.</title>
        <authorList>
            <person name="Hu P."/>
            <person name="Dubinsky E.A."/>
            <person name="Probst A.J."/>
            <person name="Wang J."/>
            <person name="Sieber C.M.K."/>
            <person name="Tom L.M."/>
            <person name="Gardinali P."/>
            <person name="Banfield J.F."/>
            <person name="Atlas R.M."/>
            <person name="Andersen G.L."/>
        </authorList>
    </citation>
    <scope>NUCLEOTIDE SEQUENCE [LARGE SCALE GENOMIC DNA]</scope>
</reference>
<dbReference type="PANTHER" id="PTHR40459:SF1">
    <property type="entry name" value="CONSERVED HYPOTHETICAL ALANINE AND LEUCINE RICH PROTEIN"/>
    <property type="match status" value="1"/>
</dbReference>
<dbReference type="PANTHER" id="PTHR40459">
    <property type="entry name" value="CONSERVED HYPOTHETICAL ALANINE AND LEUCINE RICH PROTEIN"/>
    <property type="match status" value="1"/>
</dbReference>
<organism evidence="3 4">
    <name type="scientific">Nonlabens dokdonensis</name>
    <dbReference type="NCBI Taxonomy" id="328515"/>
    <lineage>
        <taxon>Bacteria</taxon>
        <taxon>Pseudomonadati</taxon>
        <taxon>Bacteroidota</taxon>
        <taxon>Flavobacteriia</taxon>
        <taxon>Flavobacteriales</taxon>
        <taxon>Flavobacteriaceae</taxon>
        <taxon>Nonlabens</taxon>
    </lineage>
</organism>
<dbReference type="SUPFAM" id="SSF48179">
    <property type="entry name" value="6-phosphogluconate dehydrogenase C-terminal domain-like"/>
    <property type="match status" value="1"/>
</dbReference>
<dbReference type="InterPro" id="IPR037108">
    <property type="entry name" value="TM1727-like_C_sf"/>
</dbReference>
<dbReference type="InterPro" id="IPR018931">
    <property type="entry name" value="DUF2520"/>
</dbReference>
<dbReference type="InterPro" id="IPR036291">
    <property type="entry name" value="NAD(P)-bd_dom_sf"/>
</dbReference>
<dbReference type="Gene3D" id="1.10.1040.20">
    <property type="entry name" value="ProC-like, C-terminal domain"/>
    <property type="match status" value="1"/>
</dbReference>
<dbReference type="InterPro" id="IPR008927">
    <property type="entry name" value="6-PGluconate_DH-like_C_sf"/>
</dbReference>
<comment type="caution">
    <text evidence="3">The sequence shown here is derived from an EMBL/GenBank/DDBJ whole genome shotgun (WGS) entry which is preliminary data.</text>
</comment>
<dbReference type="Pfam" id="PF10727">
    <property type="entry name" value="Rossmann-like"/>
    <property type="match status" value="1"/>
</dbReference>
<dbReference type="Proteomes" id="UP000196102">
    <property type="component" value="Unassembled WGS sequence"/>
</dbReference>
<feature type="domain" description="Putative oxidoreductase/dehydrogenase Rossmann-like" evidence="1">
    <location>
        <begin position="2"/>
        <end position="105"/>
    </location>
</feature>
<evidence type="ECO:0008006" key="5">
    <source>
        <dbReference type="Google" id="ProtNLM"/>
    </source>
</evidence>
<dbReference type="AlphaFoldDB" id="A0A1Z8B0C3"/>
<evidence type="ECO:0000259" key="1">
    <source>
        <dbReference type="Pfam" id="PF10727"/>
    </source>
</evidence>
<evidence type="ECO:0000259" key="2">
    <source>
        <dbReference type="Pfam" id="PF10728"/>
    </source>
</evidence>
<dbReference type="Gene3D" id="3.40.50.720">
    <property type="entry name" value="NAD(P)-binding Rossmann-like Domain"/>
    <property type="match status" value="1"/>
</dbReference>
<dbReference type="Pfam" id="PF10728">
    <property type="entry name" value="DUF2520"/>
    <property type="match status" value="1"/>
</dbReference>
<dbReference type="InterPro" id="IPR019665">
    <property type="entry name" value="OxRdtase/DH_put_Rossmann_dom"/>
</dbReference>
<sequence>MIKVIVIGTGNVGTHLCRALDKARYSSQIQLTAYYNRAQKKLEGVDAPLVTDLKNLPDATLILLAVPDDVVAAVAEQLPAQATIIAHTSGSVAMQTLSNHKNHGVFYLPQSFSISRTPNFGEITICLESSNDYVNSVLEMVAVPLSRKRAQINSKQRKKLHLAAVYINNFVNHCYTKASEIMDEAAIDSHLLDALMRETYDKAIDLSPKNAQTGPAVRNDSKTIETHLQMLDKEDRDMYRSITKSIQKTHGKKL</sequence>
<gene>
    <name evidence="3" type="ORF">A9Q93_06025</name>
</gene>
<name>A0A1Z8B0C3_9FLAO</name>
<accession>A0A1Z8B0C3</accession>
<feature type="domain" description="DUF2520" evidence="2">
    <location>
        <begin position="124"/>
        <end position="246"/>
    </location>
</feature>